<protein>
    <recommendedName>
        <fullName evidence="3">DUF1279 domain-containing protein</fullName>
    </recommendedName>
</protein>
<sequence length="149" mass="16616">MNRSRPIQVSSAERLRIKRGFYKNEIRSAEMRLQNNIGYLSQNIGWMLFEELKGVVAERVPGGGKLLGFLGLFDRSREKTSIRTIDPDARQEEQQQPSALSSLLSGVVSSPMLSAILPLAAGYIQGRAFNLGLKAVRKILSLPFGRKKK</sequence>
<evidence type="ECO:0000313" key="2">
    <source>
        <dbReference type="Proteomes" id="UP000030101"/>
    </source>
</evidence>
<comment type="caution">
    <text evidence="1">The sequence shown here is derived from an EMBL/GenBank/DDBJ whole genome shotgun (WGS) entry which is preliminary data.</text>
</comment>
<gene>
    <name evidence="1" type="ORF">HQ43_07210</name>
</gene>
<reference evidence="1 2" key="1">
    <citation type="submission" date="2014-08" db="EMBL/GenBank/DDBJ databases">
        <title>Porphyromonas canoris strain:OH2762 Genome sequencing.</title>
        <authorList>
            <person name="Wallis C."/>
            <person name="Deusch O."/>
            <person name="O'Flynn C."/>
            <person name="Davis I."/>
            <person name="Jospin G."/>
            <person name="Darling A.E."/>
            <person name="Coil D.A."/>
            <person name="Alexiev A."/>
            <person name="Horsfall A."/>
            <person name="Kirkwood N."/>
            <person name="Harris S."/>
            <person name="Eisen J.A."/>
        </authorList>
    </citation>
    <scope>NUCLEOTIDE SEQUENCE [LARGE SCALE GENOMIC DNA]</scope>
    <source>
        <strain evidence="2">COT-108 OH2762</strain>
    </source>
</reference>
<dbReference type="RefSeq" id="WP_036791447.1">
    <property type="nucleotide sequence ID" value="NZ_JQZV01000013.1"/>
</dbReference>
<keyword evidence="2" id="KW-1185">Reference proteome</keyword>
<organism evidence="1 2">
    <name type="scientific">Porphyromonas canoris</name>
    <dbReference type="NCBI Taxonomy" id="36875"/>
    <lineage>
        <taxon>Bacteria</taxon>
        <taxon>Pseudomonadati</taxon>
        <taxon>Bacteroidota</taxon>
        <taxon>Bacteroidia</taxon>
        <taxon>Bacteroidales</taxon>
        <taxon>Porphyromonadaceae</taxon>
        <taxon>Porphyromonas</taxon>
    </lineage>
</organism>
<accession>A0ABR4XJJ7</accession>
<name>A0ABR4XJJ7_9PORP</name>
<proteinExistence type="predicted"/>
<evidence type="ECO:0000313" key="1">
    <source>
        <dbReference type="EMBL" id="KGN91856.1"/>
    </source>
</evidence>
<evidence type="ECO:0008006" key="3">
    <source>
        <dbReference type="Google" id="ProtNLM"/>
    </source>
</evidence>
<dbReference type="EMBL" id="JQZV01000013">
    <property type="protein sequence ID" value="KGN91856.1"/>
    <property type="molecule type" value="Genomic_DNA"/>
</dbReference>
<dbReference type="Proteomes" id="UP000030101">
    <property type="component" value="Unassembled WGS sequence"/>
</dbReference>